<evidence type="ECO:0000313" key="6">
    <source>
        <dbReference type="Proteomes" id="UP000887574"/>
    </source>
</evidence>
<dbReference type="CDD" id="cd16448">
    <property type="entry name" value="RING-H2"/>
    <property type="match status" value="1"/>
</dbReference>
<organism evidence="6 7">
    <name type="scientific">Ditylenchus dipsaci</name>
    <dbReference type="NCBI Taxonomy" id="166011"/>
    <lineage>
        <taxon>Eukaryota</taxon>
        <taxon>Metazoa</taxon>
        <taxon>Ecdysozoa</taxon>
        <taxon>Nematoda</taxon>
        <taxon>Chromadorea</taxon>
        <taxon>Rhabditida</taxon>
        <taxon>Tylenchina</taxon>
        <taxon>Tylenchomorpha</taxon>
        <taxon>Sphaerularioidea</taxon>
        <taxon>Anguinidae</taxon>
        <taxon>Anguininae</taxon>
        <taxon>Ditylenchus</taxon>
    </lineage>
</organism>
<feature type="compositionally biased region" description="Polar residues" evidence="4">
    <location>
        <begin position="224"/>
        <end position="241"/>
    </location>
</feature>
<dbReference type="Pfam" id="PF13639">
    <property type="entry name" value="zf-RING_2"/>
    <property type="match status" value="1"/>
</dbReference>
<proteinExistence type="predicted"/>
<feature type="compositionally biased region" description="Low complexity" evidence="4">
    <location>
        <begin position="84"/>
        <end position="98"/>
    </location>
</feature>
<dbReference type="InterPro" id="IPR001841">
    <property type="entry name" value="Znf_RING"/>
</dbReference>
<evidence type="ECO:0000256" key="1">
    <source>
        <dbReference type="ARBA" id="ARBA00022771"/>
    </source>
</evidence>
<dbReference type="Gene3D" id="3.30.40.10">
    <property type="entry name" value="Zinc/RING finger domain, C3HC4 (zinc finger)"/>
    <property type="match status" value="1"/>
</dbReference>
<dbReference type="PROSITE" id="PS50089">
    <property type="entry name" value="ZF_RING_2"/>
    <property type="match status" value="1"/>
</dbReference>
<name>A0A915DL79_9BILA</name>
<keyword evidence="2" id="KW-0862">Zinc</keyword>
<evidence type="ECO:0000256" key="3">
    <source>
        <dbReference type="PROSITE-ProRule" id="PRU00175"/>
    </source>
</evidence>
<dbReference type="InterPro" id="IPR013083">
    <property type="entry name" value="Znf_RING/FYVE/PHD"/>
</dbReference>
<dbReference type="GO" id="GO:0008270">
    <property type="term" value="F:zinc ion binding"/>
    <property type="evidence" value="ECO:0007669"/>
    <property type="project" value="UniProtKB-KW"/>
</dbReference>
<evidence type="ECO:0000259" key="5">
    <source>
        <dbReference type="PROSITE" id="PS50089"/>
    </source>
</evidence>
<protein>
    <submittedName>
        <fullName evidence="7">RING-type domain-containing protein</fullName>
    </submittedName>
</protein>
<feature type="compositionally biased region" description="Basic residues" evidence="4">
    <location>
        <begin position="101"/>
        <end position="122"/>
    </location>
</feature>
<keyword evidence="1 3" id="KW-0479">Metal-binding</keyword>
<reference evidence="7" key="1">
    <citation type="submission" date="2022-11" db="UniProtKB">
        <authorList>
            <consortium name="WormBaseParasite"/>
        </authorList>
    </citation>
    <scope>IDENTIFICATION</scope>
</reference>
<dbReference type="SUPFAM" id="SSF57850">
    <property type="entry name" value="RING/U-box"/>
    <property type="match status" value="1"/>
</dbReference>
<feature type="region of interest" description="Disordered" evidence="4">
    <location>
        <begin position="77"/>
        <end position="131"/>
    </location>
</feature>
<dbReference type="AlphaFoldDB" id="A0A915DL79"/>
<sequence>MEVQRIQVSGKCLVCFNEFDHQAHSRDNIGTLKCGHIFHFDCVEKLLHQGQKDCIISGWQCEAEDAAEDDVKADVDNEKAVEPGEQQQEEGSSQGSQSKVTKQRGRKRRAKAAPKTKSKKKRSDSPYSATSSVMCMDDIHEDMEEVDAVPVQSASQSSHEDLSKNKHPDRNGSGDSGEEGLDNNFTLEDNKQAKIFEDSEVKNEVPSRQVSEIQIPNAILPKQSVDNRNGGSERSSITSSALEGAVEGMTVPKEEIDESSAQVVSEKSTISDALICESQHIPEILSQNNTILEVESCSK</sequence>
<dbReference type="WBParaSite" id="jg20538.1">
    <property type="protein sequence ID" value="jg20538.1"/>
    <property type="gene ID" value="jg20538"/>
</dbReference>
<accession>A0A915DL79</accession>
<keyword evidence="1 3" id="KW-0863">Zinc-finger</keyword>
<feature type="domain" description="RING-type" evidence="5">
    <location>
        <begin position="12"/>
        <end position="54"/>
    </location>
</feature>
<feature type="region of interest" description="Disordered" evidence="4">
    <location>
        <begin position="218"/>
        <end position="264"/>
    </location>
</feature>
<keyword evidence="6" id="KW-1185">Reference proteome</keyword>
<feature type="compositionally biased region" description="Basic and acidic residues" evidence="4">
    <location>
        <begin position="158"/>
        <end position="172"/>
    </location>
</feature>
<evidence type="ECO:0000256" key="2">
    <source>
        <dbReference type="ARBA" id="ARBA00022833"/>
    </source>
</evidence>
<evidence type="ECO:0000313" key="7">
    <source>
        <dbReference type="WBParaSite" id="jg20538.1"/>
    </source>
</evidence>
<evidence type="ECO:0000256" key="4">
    <source>
        <dbReference type="SAM" id="MobiDB-lite"/>
    </source>
</evidence>
<feature type="region of interest" description="Disordered" evidence="4">
    <location>
        <begin position="147"/>
        <end position="188"/>
    </location>
</feature>
<dbReference type="Proteomes" id="UP000887574">
    <property type="component" value="Unplaced"/>
</dbReference>